<dbReference type="EMBL" id="CP027169">
    <property type="protein sequence ID" value="AVK06992.1"/>
    <property type="molecule type" value="Genomic_DNA"/>
</dbReference>
<gene>
    <name evidence="1" type="ORF">CSB93_1334</name>
</gene>
<reference evidence="1 2" key="1">
    <citation type="submission" date="2018-02" db="EMBL/GenBank/DDBJ databases">
        <title>FDA/CDC Antimicrobial Resistant Isolate Bank Genome Sequencing.</title>
        <authorList>
            <person name="Benahmed F.H."/>
            <person name="Lutgring J.D."/>
            <person name="Yoo B."/>
            <person name="Machado M."/>
            <person name="Brown A."/>
            <person name="McAllister G."/>
            <person name="Perry A."/>
            <person name="Halpin A.L."/>
            <person name="Vavikolanu K."/>
            <person name="Ott S."/>
            <person name="Zhao X."/>
            <person name="Tallon L.J."/>
            <person name="Sadzewicz L."/>
            <person name="Aluvathingal J."/>
            <person name="Nadendla S."/>
            <person name="Voskania-kordi A."/>
            <person name="Simonyan V."/>
            <person name="Patel J."/>
            <person name="Shawar R.M."/>
        </authorList>
    </citation>
    <scope>NUCLEOTIDE SEQUENCE [LARGE SCALE GENOMIC DNA]</scope>
    <source>
        <strain evidence="1 2">AR_0356</strain>
    </source>
</reference>
<evidence type="ECO:0000313" key="1">
    <source>
        <dbReference type="EMBL" id="AVK06992.1"/>
    </source>
</evidence>
<proteinExistence type="predicted"/>
<keyword evidence="2" id="KW-1185">Reference proteome</keyword>
<evidence type="ECO:0000313" key="2">
    <source>
        <dbReference type="Proteomes" id="UP000238390"/>
    </source>
</evidence>
<organism evidence="1 2">
    <name type="scientific">Pseudomonas paraeruginosa</name>
    <dbReference type="NCBI Taxonomy" id="2994495"/>
    <lineage>
        <taxon>Bacteria</taxon>
        <taxon>Pseudomonadati</taxon>
        <taxon>Pseudomonadota</taxon>
        <taxon>Gammaproteobacteria</taxon>
        <taxon>Pseudomonadales</taxon>
        <taxon>Pseudomonadaceae</taxon>
        <taxon>Pseudomonas</taxon>
    </lineage>
</organism>
<dbReference type="Proteomes" id="UP000238390">
    <property type="component" value="Chromosome"/>
</dbReference>
<name>A0A2R3IYI9_9PSED</name>
<dbReference type="AlphaFoldDB" id="A0A2R3IYI9"/>
<protein>
    <submittedName>
        <fullName evidence="1">Uncharacterized protein</fullName>
    </submittedName>
</protein>
<accession>A0A2R3IYI9</accession>
<sequence length="37" mass="4338">MRSARGLKIDQTSEKRTMNFQAHLASRGEYQRGFPLR</sequence>